<feature type="transmembrane region" description="Helical" evidence="9">
    <location>
        <begin position="210"/>
        <end position="232"/>
    </location>
</feature>
<dbReference type="GO" id="GO:0005886">
    <property type="term" value="C:plasma membrane"/>
    <property type="evidence" value="ECO:0007669"/>
    <property type="project" value="UniProtKB-SubCell"/>
</dbReference>
<feature type="transmembrane region" description="Helical" evidence="9">
    <location>
        <begin position="321"/>
        <end position="345"/>
    </location>
</feature>
<evidence type="ECO:0000256" key="4">
    <source>
        <dbReference type="ARBA" id="ARBA00022692"/>
    </source>
</evidence>
<comment type="catalytic activity">
    <reaction evidence="8">
        <text>fluoride(in) = fluoride(out)</text>
        <dbReference type="Rhea" id="RHEA:76159"/>
        <dbReference type="ChEBI" id="CHEBI:17051"/>
    </reaction>
    <physiologicalReaction direction="left-to-right" evidence="8">
        <dbReference type="Rhea" id="RHEA:76160"/>
    </physiologicalReaction>
</comment>
<organism evidence="10 11">
    <name type="scientific">Acrasis kona</name>
    <dbReference type="NCBI Taxonomy" id="1008807"/>
    <lineage>
        <taxon>Eukaryota</taxon>
        <taxon>Discoba</taxon>
        <taxon>Heterolobosea</taxon>
        <taxon>Tetramitia</taxon>
        <taxon>Eutetramitia</taxon>
        <taxon>Acrasidae</taxon>
        <taxon>Acrasis</taxon>
    </lineage>
</organism>
<evidence type="ECO:0000256" key="2">
    <source>
        <dbReference type="ARBA" id="ARBA00004651"/>
    </source>
</evidence>
<dbReference type="GO" id="GO:1903425">
    <property type="term" value="F:fluoride transmembrane transporter activity"/>
    <property type="evidence" value="ECO:0007669"/>
    <property type="project" value="TreeGrafter"/>
</dbReference>
<protein>
    <submittedName>
        <fullName evidence="10">Uncharacterized protein</fullName>
    </submittedName>
</protein>
<feature type="transmembrane region" description="Helical" evidence="9">
    <location>
        <begin position="28"/>
        <end position="49"/>
    </location>
</feature>
<feature type="transmembrane region" description="Helical" evidence="9">
    <location>
        <begin position="174"/>
        <end position="198"/>
    </location>
</feature>
<keyword evidence="3" id="KW-1003">Cell membrane</keyword>
<evidence type="ECO:0000313" key="11">
    <source>
        <dbReference type="Proteomes" id="UP001431209"/>
    </source>
</evidence>
<evidence type="ECO:0000256" key="9">
    <source>
        <dbReference type="SAM" id="Phobius"/>
    </source>
</evidence>
<evidence type="ECO:0000256" key="3">
    <source>
        <dbReference type="ARBA" id="ARBA00022475"/>
    </source>
</evidence>
<dbReference type="Proteomes" id="UP001431209">
    <property type="component" value="Unassembled WGS sequence"/>
</dbReference>
<reference evidence="10 11" key="1">
    <citation type="submission" date="2024-03" db="EMBL/GenBank/DDBJ databases">
        <title>The Acrasis kona genome and developmental transcriptomes reveal deep origins of eukaryotic multicellular pathways.</title>
        <authorList>
            <person name="Sheikh S."/>
            <person name="Fu C.-J."/>
            <person name="Brown M.W."/>
            <person name="Baldauf S.L."/>
        </authorList>
    </citation>
    <scope>NUCLEOTIDE SEQUENCE [LARGE SCALE GENOMIC DNA]</scope>
    <source>
        <strain evidence="10 11">ATCC MYA-3509</strain>
    </source>
</reference>
<evidence type="ECO:0000256" key="7">
    <source>
        <dbReference type="ARBA" id="ARBA00035120"/>
    </source>
</evidence>
<evidence type="ECO:0000313" key="10">
    <source>
        <dbReference type="EMBL" id="KAL0483994.1"/>
    </source>
</evidence>
<comment type="function">
    <text evidence="1">Fluoride channel required for the rapid expulsion of cytoplasmic fluoride.</text>
</comment>
<gene>
    <name evidence="10" type="ORF">AKO1_004625</name>
</gene>
<comment type="caution">
    <text evidence="10">The sequence shown here is derived from an EMBL/GenBank/DDBJ whole genome shotgun (WGS) entry which is preliminary data.</text>
</comment>
<keyword evidence="4 9" id="KW-0812">Transmembrane</keyword>
<dbReference type="PANTHER" id="PTHR28259">
    <property type="entry name" value="FLUORIDE EXPORT PROTEIN 1-RELATED"/>
    <property type="match status" value="1"/>
</dbReference>
<dbReference type="AlphaFoldDB" id="A0AAW2Z3V7"/>
<feature type="transmembrane region" description="Helical" evidence="9">
    <location>
        <begin position="69"/>
        <end position="90"/>
    </location>
</feature>
<evidence type="ECO:0000256" key="8">
    <source>
        <dbReference type="ARBA" id="ARBA00035585"/>
    </source>
</evidence>
<keyword evidence="11" id="KW-1185">Reference proteome</keyword>
<proteinExistence type="inferred from homology"/>
<evidence type="ECO:0000256" key="5">
    <source>
        <dbReference type="ARBA" id="ARBA00022989"/>
    </source>
</evidence>
<dbReference type="EMBL" id="JAOPGA020001010">
    <property type="protein sequence ID" value="KAL0483994.1"/>
    <property type="molecule type" value="Genomic_DNA"/>
</dbReference>
<keyword evidence="6 9" id="KW-0472">Membrane</keyword>
<evidence type="ECO:0000256" key="1">
    <source>
        <dbReference type="ARBA" id="ARBA00002598"/>
    </source>
</evidence>
<dbReference type="InterPro" id="IPR003691">
    <property type="entry name" value="FluC"/>
</dbReference>
<keyword evidence="5 9" id="KW-1133">Transmembrane helix</keyword>
<comment type="subcellular location">
    <subcellularLocation>
        <location evidence="2">Cell membrane</location>
        <topology evidence="2">Multi-pass membrane protein</topology>
    </subcellularLocation>
</comment>
<dbReference type="PANTHER" id="PTHR28259:SF1">
    <property type="entry name" value="FLUORIDE EXPORT PROTEIN 1-RELATED"/>
    <property type="match status" value="1"/>
</dbReference>
<name>A0AAW2Z3V7_9EUKA</name>
<comment type="similarity">
    <text evidence="7">Belongs to the fluoride channel Fluc/FEX (TC 1.A.43) family.</text>
</comment>
<sequence>MIYNIIGSSIVAYVATLQQVRFQYPQTYIIYDAITGGFCSVLTTFGNFIVDTDILLAMHNGFYKATVNWLMTLVLSFAAYQIGRILAIFWKKGSLYTVDLQVMDNEEKRIHFELLRQEAQTKQEQESIFNKQTNYGTTLDDVERKRLNSLEQFVTRQMEKKRRHVTTRLKPRHILLALTIIFIVVGNIVTVCVLQFAFYNQLDDSDPRSFIGFDFSICLAWSVLGALSGRYIRLLGKPDRRGHVQWGTFRVNVISCIIIGTAHNILLLRRYIFGDDVYMVIVLQRLVGNFCGAESNWGGFIDETTTLWFQKGCKIVAIRNFFYNLILCAIIFLVVVLSVRLSFFYDVRLFL</sequence>
<evidence type="ECO:0000256" key="6">
    <source>
        <dbReference type="ARBA" id="ARBA00023136"/>
    </source>
</evidence>
<accession>A0AAW2Z3V7</accession>